<gene>
    <name evidence="9" type="primary">hemH</name>
    <name evidence="11" type="ORF">SAMN04488052_11054</name>
</gene>
<evidence type="ECO:0000256" key="6">
    <source>
        <dbReference type="ARBA" id="ARBA00023239"/>
    </source>
</evidence>
<dbReference type="CDD" id="cd03411">
    <property type="entry name" value="Ferrochelatase_N"/>
    <property type="match status" value="1"/>
</dbReference>
<evidence type="ECO:0000313" key="12">
    <source>
        <dbReference type="Proteomes" id="UP000199657"/>
    </source>
</evidence>
<dbReference type="InterPro" id="IPR001015">
    <property type="entry name" value="Ferrochelatase"/>
</dbReference>
<dbReference type="Pfam" id="PF00762">
    <property type="entry name" value="Ferrochelatase"/>
    <property type="match status" value="1"/>
</dbReference>
<evidence type="ECO:0000256" key="10">
    <source>
        <dbReference type="RuleBase" id="RU004185"/>
    </source>
</evidence>
<evidence type="ECO:0000256" key="5">
    <source>
        <dbReference type="ARBA" id="ARBA00023133"/>
    </source>
</evidence>
<dbReference type="GO" id="GO:0005737">
    <property type="term" value="C:cytoplasm"/>
    <property type="evidence" value="ECO:0007669"/>
    <property type="project" value="UniProtKB-SubCell"/>
</dbReference>
<dbReference type="InterPro" id="IPR033644">
    <property type="entry name" value="Ferrochelatase_C"/>
</dbReference>
<dbReference type="STRING" id="406100.SAMN04488052_11054"/>
<dbReference type="EMBL" id="FOEG01000010">
    <property type="protein sequence ID" value="SEP11217.1"/>
    <property type="molecule type" value="Genomic_DNA"/>
</dbReference>
<comment type="subcellular location">
    <subcellularLocation>
        <location evidence="9">Cytoplasm</location>
    </subcellularLocation>
</comment>
<dbReference type="OrthoDB" id="9809741at2"/>
<keyword evidence="5 9" id="KW-0350">Heme biosynthesis</keyword>
<comment type="similarity">
    <text evidence="1 9 10">Belongs to the ferrochelatase family.</text>
</comment>
<dbReference type="AlphaFoldDB" id="A0A1H8V7G0"/>
<dbReference type="GO" id="GO:0006783">
    <property type="term" value="P:heme biosynthetic process"/>
    <property type="evidence" value="ECO:0007669"/>
    <property type="project" value="UniProtKB-UniRule"/>
</dbReference>
<dbReference type="PANTHER" id="PTHR11108:SF1">
    <property type="entry name" value="FERROCHELATASE, MITOCHONDRIAL"/>
    <property type="match status" value="1"/>
</dbReference>
<proteinExistence type="inferred from homology"/>
<comment type="catalytic activity">
    <reaction evidence="8">
        <text>Fe-coproporphyrin III + 2 H(+) = coproporphyrin III + Fe(2+)</text>
        <dbReference type="Rhea" id="RHEA:49572"/>
        <dbReference type="ChEBI" id="CHEBI:15378"/>
        <dbReference type="ChEBI" id="CHEBI:29033"/>
        <dbReference type="ChEBI" id="CHEBI:68438"/>
        <dbReference type="ChEBI" id="CHEBI:131725"/>
        <dbReference type="EC" id="4.99.1.9"/>
    </reaction>
    <physiologicalReaction direction="right-to-left" evidence="8">
        <dbReference type="Rhea" id="RHEA:49574"/>
    </physiologicalReaction>
</comment>
<reference evidence="11 12" key="1">
    <citation type="submission" date="2016-10" db="EMBL/GenBank/DDBJ databases">
        <authorList>
            <person name="de Groot N.N."/>
        </authorList>
    </citation>
    <scope>NUCLEOTIDE SEQUENCE [LARGE SCALE GENOMIC DNA]</scope>
    <source>
        <strain evidence="11 12">CGMCC 1.6291</strain>
    </source>
</reference>
<comment type="function">
    <text evidence="9">Catalyzes the ferrous insertion into protoporphyrin IX.</text>
</comment>
<dbReference type="RefSeq" id="WP_091645709.1">
    <property type="nucleotide sequence ID" value="NZ_FOEG01000010.1"/>
</dbReference>
<name>A0A1H8V7G0_9GAMM</name>
<dbReference type="InterPro" id="IPR033659">
    <property type="entry name" value="Ferrochelatase_N"/>
</dbReference>
<keyword evidence="3 9" id="KW-0479">Metal-binding</keyword>
<comment type="catalytic activity">
    <reaction evidence="9">
        <text>heme b + 2 H(+) = protoporphyrin IX + Fe(2+)</text>
        <dbReference type="Rhea" id="RHEA:22584"/>
        <dbReference type="ChEBI" id="CHEBI:15378"/>
        <dbReference type="ChEBI" id="CHEBI:29033"/>
        <dbReference type="ChEBI" id="CHEBI:57306"/>
        <dbReference type="ChEBI" id="CHEBI:60344"/>
        <dbReference type="EC" id="4.98.1.1"/>
    </reaction>
</comment>
<evidence type="ECO:0000256" key="9">
    <source>
        <dbReference type="HAMAP-Rule" id="MF_00323"/>
    </source>
</evidence>
<evidence type="ECO:0000313" key="11">
    <source>
        <dbReference type="EMBL" id="SEP11217.1"/>
    </source>
</evidence>
<dbReference type="Gene3D" id="3.40.50.1400">
    <property type="match status" value="2"/>
</dbReference>
<dbReference type="Proteomes" id="UP000199657">
    <property type="component" value="Unassembled WGS sequence"/>
</dbReference>
<keyword evidence="4 9" id="KW-0408">Iron</keyword>
<evidence type="ECO:0000256" key="1">
    <source>
        <dbReference type="ARBA" id="ARBA00007718"/>
    </source>
</evidence>
<dbReference type="HAMAP" id="MF_00323">
    <property type="entry name" value="Ferrochelatase"/>
    <property type="match status" value="1"/>
</dbReference>
<organism evidence="11 12">
    <name type="scientific">Aquisalimonas asiatica</name>
    <dbReference type="NCBI Taxonomy" id="406100"/>
    <lineage>
        <taxon>Bacteria</taxon>
        <taxon>Pseudomonadati</taxon>
        <taxon>Pseudomonadota</taxon>
        <taxon>Gammaproteobacteria</taxon>
        <taxon>Chromatiales</taxon>
        <taxon>Ectothiorhodospiraceae</taxon>
        <taxon>Aquisalimonas</taxon>
    </lineage>
</organism>
<keyword evidence="6 9" id="KW-0456">Lyase</keyword>
<protein>
    <recommendedName>
        <fullName evidence="9">Ferrochelatase</fullName>
        <ecNumber evidence="9">4.98.1.1</ecNumber>
    </recommendedName>
    <alternativeName>
        <fullName evidence="9">Heme synthase</fullName>
    </alternativeName>
    <alternativeName>
        <fullName evidence="9">Protoheme ferro-lyase</fullName>
    </alternativeName>
</protein>
<dbReference type="UniPathway" id="UPA00252">
    <property type="reaction ID" value="UER00325"/>
</dbReference>
<comment type="pathway">
    <text evidence="9">Porphyrin-containing compound metabolism; protoheme biosynthesis; protoheme from protoporphyrin-IX: step 1/1.</text>
</comment>
<accession>A0A1H8V7G0</accession>
<evidence type="ECO:0000256" key="4">
    <source>
        <dbReference type="ARBA" id="ARBA00023004"/>
    </source>
</evidence>
<keyword evidence="2 9" id="KW-0963">Cytoplasm</keyword>
<keyword evidence="7 9" id="KW-0627">Porphyrin biosynthesis</keyword>
<sequence length="366" mass="41622">MRYTAKEGFRHDDTPRLGVLIANLGTPDAPTTPALRKYLAQFLADPRVIELPRIVWRAILHGIVLRTRPKKSAAAYREVWSEDGSPLLVTGLAQTRGIGERLAERLEGPVAVELAMRYGSPSMAEGLQKLRDQGAERLVVLPMYPQYSGSTTASTFDALADELKQWRWIPELRFIGQYHDDERYIRCLADSIREHWQAHGRGEKLLFSFHGTPKRYLLNGDPYHCQCLKTARLVAEELELTRDDWMVSFQSRFGNEEWLKPYTDETITEFARSGMKTLDVICPGFSADCLETLEEIEGENAEYFEENGGESLRYIRCLNDRSDHLDMLTDLLLEHVQGWPEAGGPPRGLRDQQATRDRALALGAEN</sequence>
<dbReference type="NCBIfam" id="TIGR00109">
    <property type="entry name" value="hemH"/>
    <property type="match status" value="1"/>
</dbReference>
<dbReference type="FunFam" id="3.40.50.1400:FF:000002">
    <property type="entry name" value="Ferrochelatase"/>
    <property type="match status" value="1"/>
</dbReference>
<evidence type="ECO:0000256" key="8">
    <source>
        <dbReference type="ARBA" id="ARBA00024536"/>
    </source>
</evidence>
<evidence type="ECO:0000256" key="3">
    <source>
        <dbReference type="ARBA" id="ARBA00022723"/>
    </source>
</evidence>
<feature type="binding site" evidence="9">
    <location>
        <position position="210"/>
    </location>
    <ligand>
        <name>Fe(2+)</name>
        <dbReference type="ChEBI" id="CHEBI:29033"/>
    </ligand>
</feature>
<keyword evidence="12" id="KW-1185">Reference proteome</keyword>
<dbReference type="EC" id="4.98.1.1" evidence="9"/>
<dbReference type="CDD" id="cd00419">
    <property type="entry name" value="Ferrochelatase_C"/>
    <property type="match status" value="1"/>
</dbReference>
<dbReference type="GO" id="GO:0046872">
    <property type="term" value="F:metal ion binding"/>
    <property type="evidence" value="ECO:0007669"/>
    <property type="project" value="UniProtKB-KW"/>
</dbReference>
<dbReference type="PANTHER" id="PTHR11108">
    <property type="entry name" value="FERROCHELATASE"/>
    <property type="match status" value="1"/>
</dbReference>
<dbReference type="GO" id="GO:0004325">
    <property type="term" value="F:ferrochelatase activity"/>
    <property type="evidence" value="ECO:0007669"/>
    <property type="project" value="UniProtKB-UniRule"/>
</dbReference>
<evidence type="ECO:0000256" key="7">
    <source>
        <dbReference type="ARBA" id="ARBA00023244"/>
    </source>
</evidence>
<evidence type="ECO:0000256" key="2">
    <source>
        <dbReference type="ARBA" id="ARBA00022490"/>
    </source>
</evidence>
<feature type="binding site" evidence="9">
    <location>
        <position position="291"/>
    </location>
    <ligand>
        <name>Fe(2+)</name>
        <dbReference type="ChEBI" id="CHEBI:29033"/>
    </ligand>
</feature>
<dbReference type="SUPFAM" id="SSF53800">
    <property type="entry name" value="Chelatase"/>
    <property type="match status" value="1"/>
</dbReference>